<evidence type="ECO:0000256" key="1">
    <source>
        <dbReference type="SAM" id="MobiDB-lite"/>
    </source>
</evidence>
<dbReference type="EMBL" id="ML992665">
    <property type="protein sequence ID" value="KAF2215592.1"/>
    <property type="molecule type" value="Genomic_DNA"/>
</dbReference>
<protein>
    <submittedName>
        <fullName evidence="2">Uncharacterized protein</fullName>
    </submittedName>
</protein>
<sequence length="191" mass="20887">MFIVQEMSSGPRAREHLQAPMRTSPLHRIEALTLQTSAFARQCVQLSSMASTRRVRAQAPALRRGASAHPTQNTCRPVRPSMQVTTHTSPLLLPCPRVPVRMAKLNSPLGGSWLDSRTLIEQLPSLSGASDSFLDVVVAMVLPHPVSGAGVCWPASACGLYLQRSPPVLYRPMTLDSTDLYNQLAVQWFSS</sequence>
<gene>
    <name evidence="2" type="ORF">CERZMDRAFT_81752</name>
</gene>
<organism evidence="2 3">
    <name type="scientific">Cercospora zeae-maydis SCOH1-5</name>
    <dbReference type="NCBI Taxonomy" id="717836"/>
    <lineage>
        <taxon>Eukaryota</taxon>
        <taxon>Fungi</taxon>
        <taxon>Dikarya</taxon>
        <taxon>Ascomycota</taxon>
        <taxon>Pezizomycotina</taxon>
        <taxon>Dothideomycetes</taxon>
        <taxon>Dothideomycetidae</taxon>
        <taxon>Mycosphaerellales</taxon>
        <taxon>Mycosphaerellaceae</taxon>
        <taxon>Cercospora</taxon>
    </lineage>
</organism>
<accession>A0A6A6FQ55</accession>
<evidence type="ECO:0000313" key="3">
    <source>
        <dbReference type="Proteomes" id="UP000799539"/>
    </source>
</evidence>
<proteinExistence type="predicted"/>
<feature type="region of interest" description="Disordered" evidence="1">
    <location>
        <begin position="57"/>
        <end position="78"/>
    </location>
</feature>
<name>A0A6A6FQ55_9PEZI</name>
<evidence type="ECO:0000313" key="2">
    <source>
        <dbReference type="EMBL" id="KAF2215592.1"/>
    </source>
</evidence>
<reference evidence="2" key="1">
    <citation type="journal article" date="2020" name="Stud. Mycol.">
        <title>101 Dothideomycetes genomes: a test case for predicting lifestyles and emergence of pathogens.</title>
        <authorList>
            <person name="Haridas S."/>
            <person name="Albert R."/>
            <person name="Binder M."/>
            <person name="Bloem J."/>
            <person name="Labutti K."/>
            <person name="Salamov A."/>
            <person name="Andreopoulos B."/>
            <person name="Baker S."/>
            <person name="Barry K."/>
            <person name="Bills G."/>
            <person name="Bluhm B."/>
            <person name="Cannon C."/>
            <person name="Castanera R."/>
            <person name="Culley D."/>
            <person name="Daum C."/>
            <person name="Ezra D."/>
            <person name="Gonzalez J."/>
            <person name="Henrissat B."/>
            <person name="Kuo A."/>
            <person name="Liang C."/>
            <person name="Lipzen A."/>
            <person name="Lutzoni F."/>
            <person name="Magnuson J."/>
            <person name="Mondo S."/>
            <person name="Nolan M."/>
            <person name="Ohm R."/>
            <person name="Pangilinan J."/>
            <person name="Park H.-J."/>
            <person name="Ramirez L."/>
            <person name="Alfaro M."/>
            <person name="Sun H."/>
            <person name="Tritt A."/>
            <person name="Yoshinaga Y."/>
            <person name="Zwiers L.-H."/>
            <person name="Turgeon B."/>
            <person name="Goodwin S."/>
            <person name="Spatafora J."/>
            <person name="Crous P."/>
            <person name="Grigoriev I."/>
        </authorList>
    </citation>
    <scope>NUCLEOTIDE SEQUENCE</scope>
    <source>
        <strain evidence="2">SCOH1-5</strain>
    </source>
</reference>
<dbReference type="AlphaFoldDB" id="A0A6A6FQ55"/>
<keyword evidence="3" id="KW-1185">Reference proteome</keyword>
<dbReference type="Proteomes" id="UP000799539">
    <property type="component" value="Unassembled WGS sequence"/>
</dbReference>